<evidence type="ECO:0000313" key="5">
    <source>
        <dbReference type="Proteomes" id="UP001178507"/>
    </source>
</evidence>
<comment type="similarity">
    <text evidence="3">Belongs to the PSMG2 family.</text>
</comment>
<dbReference type="Pfam" id="PF09754">
    <property type="entry name" value="PAC2"/>
    <property type="match status" value="1"/>
</dbReference>
<keyword evidence="5" id="KW-1185">Reference proteome</keyword>
<dbReference type="InterPro" id="IPR016562">
    <property type="entry name" value="Proteasome_assmbl_chp_2_euk"/>
</dbReference>
<dbReference type="GO" id="GO:0005634">
    <property type="term" value="C:nucleus"/>
    <property type="evidence" value="ECO:0007669"/>
    <property type="project" value="TreeGrafter"/>
</dbReference>
<dbReference type="GO" id="GO:0043248">
    <property type="term" value="P:proteasome assembly"/>
    <property type="evidence" value="ECO:0007669"/>
    <property type="project" value="TreeGrafter"/>
</dbReference>
<dbReference type="AlphaFoldDB" id="A0AA36NEW6"/>
<dbReference type="PANTHER" id="PTHR12970">
    <property type="entry name" value="PROTEASOME ASSEMBLY CHAPERONE 2"/>
    <property type="match status" value="1"/>
</dbReference>
<dbReference type="EMBL" id="CAUJNA010003805">
    <property type="protein sequence ID" value="CAJ1410075.1"/>
    <property type="molecule type" value="Genomic_DNA"/>
</dbReference>
<accession>A0AA36NEW6</accession>
<dbReference type="Proteomes" id="UP001178507">
    <property type="component" value="Unassembled WGS sequence"/>
</dbReference>
<dbReference type="GO" id="GO:0005829">
    <property type="term" value="C:cytosol"/>
    <property type="evidence" value="ECO:0007669"/>
    <property type="project" value="TreeGrafter"/>
</dbReference>
<name>A0AA36NEW6_9DINO</name>
<evidence type="ECO:0000256" key="2">
    <source>
        <dbReference type="ARBA" id="ARBA00023186"/>
    </source>
</evidence>
<dbReference type="Gene3D" id="3.40.50.10900">
    <property type="entry name" value="PAC-like subunit"/>
    <property type="match status" value="1"/>
</dbReference>
<evidence type="ECO:0000256" key="3">
    <source>
        <dbReference type="ARBA" id="ARBA00025745"/>
    </source>
</evidence>
<dbReference type="SUPFAM" id="SSF159659">
    <property type="entry name" value="Cgl1923-like"/>
    <property type="match status" value="1"/>
</dbReference>
<organism evidence="4 5">
    <name type="scientific">Effrenium voratum</name>
    <dbReference type="NCBI Taxonomy" id="2562239"/>
    <lineage>
        <taxon>Eukaryota</taxon>
        <taxon>Sar</taxon>
        <taxon>Alveolata</taxon>
        <taxon>Dinophyceae</taxon>
        <taxon>Suessiales</taxon>
        <taxon>Symbiodiniaceae</taxon>
        <taxon>Effrenium</taxon>
    </lineage>
</organism>
<dbReference type="InterPro" id="IPR019151">
    <property type="entry name" value="Proteasome_assmbl_chaperone_2"/>
</dbReference>
<sequence length="266" mass="27985">MSAVMKVTPTSAPLDLRGHLLVLPGAGGIANLGELCVDALITTYGLQRVAIVETRHLLPVAMVCAFGEGPITTAAELYQAPGVTLSVLQLRSGPVEGKRWALAKELLHWAHSVGVDQVLLLASCSAHVKSDADLREASPLRQLGSVSGLLPLGHGEPDLGCAPGSAGAARHLLRGSGLARPLLEAAAEPQSPSSFSPPSRVAPGVNCICGFTNEILDWRLPEQLVEAACQYLAQCAVPQQPLKRPLSWQLAQQAQIASPFDNAQLW</sequence>
<evidence type="ECO:0000313" key="4">
    <source>
        <dbReference type="EMBL" id="CAJ1410075.1"/>
    </source>
</evidence>
<protein>
    <recommendedName>
        <fullName evidence="1">Proteasome assembly chaperone 2</fullName>
    </recommendedName>
</protein>
<evidence type="ECO:0000256" key="1">
    <source>
        <dbReference type="ARBA" id="ARBA00019186"/>
    </source>
</evidence>
<keyword evidence="2" id="KW-0143">Chaperone</keyword>
<dbReference type="PANTHER" id="PTHR12970:SF1">
    <property type="entry name" value="PROTEASOME ASSEMBLY CHAPERONE 2"/>
    <property type="match status" value="1"/>
</dbReference>
<comment type="caution">
    <text evidence="4">The sequence shown here is derived from an EMBL/GenBank/DDBJ whole genome shotgun (WGS) entry which is preliminary data.</text>
</comment>
<proteinExistence type="inferred from homology"/>
<dbReference type="InterPro" id="IPR038389">
    <property type="entry name" value="PSMG2_sf"/>
</dbReference>
<reference evidence="4" key="1">
    <citation type="submission" date="2023-08" db="EMBL/GenBank/DDBJ databases">
        <authorList>
            <person name="Chen Y."/>
            <person name="Shah S."/>
            <person name="Dougan E. K."/>
            <person name="Thang M."/>
            <person name="Chan C."/>
        </authorList>
    </citation>
    <scope>NUCLEOTIDE SEQUENCE</scope>
</reference>
<gene>
    <name evidence="4" type="ORF">EVOR1521_LOCUS31009</name>
</gene>